<dbReference type="InterPro" id="IPR036236">
    <property type="entry name" value="Znf_C2H2_sf"/>
</dbReference>
<evidence type="ECO:0000313" key="14">
    <source>
        <dbReference type="Proteomes" id="UP000521872"/>
    </source>
</evidence>
<dbReference type="Pfam" id="PF00096">
    <property type="entry name" value="zf-C2H2"/>
    <property type="match status" value="2"/>
</dbReference>
<feature type="compositionally biased region" description="Low complexity" evidence="11">
    <location>
        <begin position="86"/>
        <end position="114"/>
    </location>
</feature>
<dbReference type="PROSITE" id="PS50157">
    <property type="entry name" value="ZINC_FINGER_C2H2_2"/>
    <property type="match status" value="2"/>
</dbReference>
<dbReference type="Proteomes" id="UP000521872">
    <property type="component" value="Unassembled WGS sequence"/>
</dbReference>
<name>A0A8H4VU59_9AGAR</name>
<keyword evidence="4" id="KW-0677">Repeat</keyword>
<evidence type="ECO:0000256" key="10">
    <source>
        <dbReference type="PROSITE-ProRule" id="PRU00042"/>
    </source>
</evidence>
<comment type="caution">
    <text evidence="13">The sequence shown here is derived from an EMBL/GenBank/DDBJ whole genome shotgun (WGS) entry which is preliminary data.</text>
</comment>
<keyword evidence="8" id="KW-0804">Transcription</keyword>
<feature type="compositionally biased region" description="Polar residues" evidence="11">
    <location>
        <begin position="205"/>
        <end position="217"/>
    </location>
</feature>
<dbReference type="EMBL" id="JAACJL010000015">
    <property type="protein sequence ID" value="KAF4620430.1"/>
    <property type="molecule type" value="Genomic_DNA"/>
</dbReference>
<dbReference type="Gene3D" id="3.30.160.60">
    <property type="entry name" value="Classic Zinc Finger"/>
    <property type="match status" value="2"/>
</dbReference>
<comment type="similarity">
    <text evidence="2">Belongs to the krueppel C2H2-type zinc-finger protein family.</text>
</comment>
<protein>
    <recommendedName>
        <fullName evidence="12">C2H2-type domain-containing protein</fullName>
    </recommendedName>
</protein>
<keyword evidence="7" id="KW-0805">Transcription regulation</keyword>
<evidence type="ECO:0000256" key="2">
    <source>
        <dbReference type="ARBA" id="ARBA00006991"/>
    </source>
</evidence>
<gene>
    <name evidence="13" type="ORF">D9613_000393</name>
</gene>
<keyword evidence="9" id="KW-0539">Nucleus</keyword>
<evidence type="ECO:0000256" key="9">
    <source>
        <dbReference type="ARBA" id="ARBA00023242"/>
    </source>
</evidence>
<dbReference type="AlphaFoldDB" id="A0A8H4VU59"/>
<dbReference type="GO" id="GO:0000981">
    <property type="term" value="F:DNA-binding transcription factor activity, RNA polymerase II-specific"/>
    <property type="evidence" value="ECO:0007669"/>
    <property type="project" value="TreeGrafter"/>
</dbReference>
<dbReference type="GO" id="GO:0005634">
    <property type="term" value="C:nucleus"/>
    <property type="evidence" value="ECO:0007669"/>
    <property type="project" value="UniProtKB-SubCell"/>
</dbReference>
<evidence type="ECO:0000256" key="1">
    <source>
        <dbReference type="ARBA" id="ARBA00004123"/>
    </source>
</evidence>
<dbReference type="FunFam" id="3.30.160.60:FF:000193">
    <property type="entry name" value="Zinc finger protein 300"/>
    <property type="match status" value="1"/>
</dbReference>
<evidence type="ECO:0000256" key="6">
    <source>
        <dbReference type="ARBA" id="ARBA00022833"/>
    </source>
</evidence>
<feature type="region of interest" description="Disordered" evidence="11">
    <location>
        <begin position="310"/>
        <end position="344"/>
    </location>
</feature>
<evidence type="ECO:0000256" key="3">
    <source>
        <dbReference type="ARBA" id="ARBA00022723"/>
    </source>
</evidence>
<dbReference type="GO" id="GO:0008270">
    <property type="term" value="F:zinc ion binding"/>
    <property type="evidence" value="ECO:0007669"/>
    <property type="project" value="UniProtKB-KW"/>
</dbReference>
<feature type="domain" description="C2H2-type" evidence="12">
    <location>
        <begin position="265"/>
        <end position="290"/>
    </location>
</feature>
<feature type="region of interest" description="Disordered" evidence="11">
    <location>
        <begin position="1"/>
        <end position="229"/>
    </location>
</feature>
<dbReference type="PANTHER" id="PTHR24394:SF29">
    <property type="entry name" value="MYONEURIN"/>
    <property type="match status" value="1"/>
</dbReference>
<feature type="compositionally biased region" description="Low complexity" evidence="11">
    <location>
        <begin position="324"/>
        <end position="344"/>
    </location>
</feature>
<dbReference type="SMART" id="SM00355">
    <property type="entry name" value="ZnF_C2H2"/>
    <property type="match status" value="2"/>
</dbReference>
<dbReference type="PANTHER" id="PTHR24394">
    <property type="entry name" value="ZINC FINGER PROTEIN"/>
    <property type="match status" value="1"/>
</dbReference>
<feature type="domain" description="C2H2-type" evidence="12">
    <location>
        <begin position="237"/>
        <end position="264"/>
    </location>
</feature>
<evidence type="ECO:0000256" key="4">
    <source>
        <dbReference type="ARBA" id="ARBA00022737"/>
    </source>
</evidence>
<keyword evidence="5 10" id="KW-0863">Zinc-finger</keyword>
<sequence>MPRLPHNPQNEDDERPTLPSIRDLFRDELSRRPATPQFSPSSAMARLDVNDEDDRYHSGRYHPSGHQPSHSNPTSGLPSYPPNQYPERYSSPRPTSSRRPDATSYPSTSSYTLPAPAPQNALGMYDPPPRSRSSYSDDPSSSHHRQMNPQYYARPYGPSDSIPAPGSYLANRHHPQTRYPDSSPPLLHIATSSRSRNTMQDEEQTPISRYGASQMTPSSSMSLSSRYPQDDTGAGKYECEYCGKGFTRPSSLKIHLNSHTGEKPFVCPFEGCGRSFSVLSNMRRHTRVHATVAGDAGKDEGQTQSIALSYTQSQRWGTQRRDSSASVSSENSRSSRSLSSDGDE</sequence>
<evidence type="ECO:0000256" key="7">
    <source>
        <dbReference type="ARBA" id="ARBA00023015"/>
    </source>
</evidence>
<dbReference type="SUPFAM" id="SSF57667">
    <property type="entry name" value="beta-beta-alpha zinc fingers"/>
    <property type="match status" value="1"/>
</dbReference>
<accession>A0A8H4VU59</accession>
<keyword evidence="14" id="KW-1185">Reference proteome</keyword>
<evidence type="ECO:0000313" key="13">
    <source>
        <dbReference type="EMBL" id="KAF4620430.1"/>
    </source>
</evidence>
<evidence type="ECO:0000256" key="5">
    <source>
        <dbReference type="ARBA" id="ARBA00022771"/>
    </source>
</evidence>
<dbReference type="FunFam" id="3.30.160.60:FF:001102">
    <property type="entry name" value="Transcription factor IIIA"/>
    <property type="match status" value="1"/>
</dbReference>
<evidence type="ECO:0000256" key="8">
    <source>
        <dbReference type="ARBA" id="ARBA00023163"/>
    </source>
</evidence>
<keyword evidence="6" id="KW-0862">Zinc</keyword>
<evidence type="ECO:0000256" key="11">
    <source>
        <dbReference type="SAM" id="MobiDB-lite"/>
    </source>
</evidence>
<keyword evidence="3" id="KW-0479">Metal-binding</keyword>
<dbReference type="PROSITE" id="PS00028">
    <property type="entry name" value="ZINC_FINGER_C2H2_1"/>
    <property type="match status" value="2"/>
</dbReference>
<feature type="compositionally biased region" description="Polar residues" evidence="11">
    <location>
        <begin position="66"/>
        <end position="77"/>
    </location>
</feature>
<reference evidence="13 14" key="1">
    <citation type="submission" date="2019-12" db="EMBL/GenBank/DDBJ databases">
        <authorList>
            <person name="Floudas D."/>
            <person name="Bentzer J."/>
            <person name="Ahren D."/>
            <person name="Johansson T."/>
            <person name="Persson P."/>
            <person name="Tunlid A."/>
        </authorList>
    </citation>
    <scope>NUCLEOTIDE SEQUENCE [LARGE SCALE GENOMIC DNA]</scope>
    <source>
        <strain evidence="13 14">CBS 102.39</strain>
    </source>
</reference>
<organism evidence="13 14">
    <name type="scientific">Agrocybe pediades</name>
    <dbReference type="NCBI Taxonomy" id="84607"/>
    <lineage>
        <taxon>Eukaryota</taxon>
        <taxon>Fungi</taxon>
        <taxon>Dikarya</taxon>
        <taxon>Basidiomycota</taxon>
        <taxon>Agaricomycotina</taxon>
        <taxon>Agaricomycetes</taxon>
        <taxon>Agaricomycetidae</taxon>
        <taxon>Agaricales</taxon>
        <taxon>Agaricineae</taxon>
        <taxon>Strophariaceae</taxon>
        <taxon>Agrocybe</taxon>
    </lineage>
</organism>
<proteinExistence type="inferred from homology"/>
<comment type="subcellular location">
    <subcellularLocation>
        <location evidence="1">Nucleus</location>
    </subcellularLocation>
</comment>
<dbReference type="InterPro" id="IPR013087">
    <property type="entry name" value="Znf_C2H2_type"/>
</dbReference>
<evidence type="ECO:0000259" key="12">
    <source>
        <dbReference type="PROSITE" id="PS50157"/>
    </source>
</evidence>